<accession>A0ABX5Y431</accession>
<evidence type="ECO:0000313" key="2">
    <source>
        <dbReference type="Proteomes" id="UP000318081"/>
    </source>
</evidence>
<reference evidence="1 2" key="1">
    <citation type="submission" date="2019-02" db="EMBL/GenBank/DDBJ databases">
        <title>Deep-cultivation of Planctomycetes and their phenomic and genomic characterization uncovers novel biology.</title>
        <authorList>
            <person name="Wiegand S."/>
            <person name="Jogler M."/>
            <person name="Boedeker C."/>
            <person name="Pinto D."/>
            <person name="Vollmers J."/>
            <person name="Rivas-Marin E."/>
            <person name="Kohn T."/>
            <person name="Peeters S.H."/>
            <person name="Heuer A."/>
            <person name="Rast P."/>
            <person name="Oberbeckmann S."/>
            <person name="Bunk B."/>
            <person name="Jeske O."/>
            <person name="Meyerdierks A."/>
            <person name="Storesund J.E."/>
            <person name="Kallscheuer N."/>
            <person name="Luecker S."/>
            <person name="Lage O.M."/>
            <person name="Pohl T."/>
            <person name="Merkel B.J."/>
            <person name="Hornburger P."/>
            <person name="Mueller R.-W."/>
            <person name="Bruemmer F."/>
            <person name="Labrenz M."/>
            <person name="Spormann A.M."/>
            <person name="Op den Camp H."/>
            <person name="Overmann J."/>
            <person name="Amann R."/>
            <person name="Jetten M.S.M."/>
            <person name="Mascher T."/>
            <person name="Medema M.H."/>
            <person name="Devos D.P."/>
            <person name="Kaster A.-K."/>
            <person name="Ovreas L."/>
            <person name="Rohde M."/>
            <person name="Galperin M.Y."/>
            <person name="Jogler C."/>
        </authorList>
    </citation>
    <scope>NUCLEOTIDE SEQUENCE [LARGE SCALE GENOMIC DNA]</scope>
    <source>
        <strain evidence="1 2">TBK1r</strain>
    </source>
</reference>
<evidence type="ECO:0000313" key="1">
    <source>
        <dbReference type="EMBL" id="QDV88266.1"/>
    </source>
</evidence>
<dbReference type="EMBL" id="CP036432">
    <property type="protein sequence ID" value="QDV88266.1"/>
    <property type="molecule type" value="Genomic_DNA"/>
</dbReference>
<gene>
    <name evidence="1" type="ORF">TBK1r_72980</name>
</gene>
<proteinExistence type="predicted"/>
<keyword evidence="2" id="KW-1185">Reference proteome</keyword>
<dbReference type="Proteomes" id="UP000318081">
    <property type="component" value="Chromosome"/>
</dbReference>
<sequence length="50" mass="6064">MVPGDVGWSRSTRQLNWSKWFGDFHQNPLRRTDTPIIIHYRYPALFLLEF</sequence>
<name>A0ABX5Y431_9BACT</name>
<organism evidence="1 2">
    <name type="scientific">Stieleria magnilauensis</name>
    <dbReference type="NCBI Taxonomy" id="2527963"/>
    <lineage>
        <taxon>Bacteria</taxon>
        <taxon>Pseudomonadati</taxon>
        <taxon>Planctomycetota</taxon>
        <taxon>Planctomycetia</taxon>
        <taxon>Pirellulales</taxon>
        <taxon>Pirellulaceae</taxon>
        <taxon>Stieleria</taxon>
    </lineage>
</organism>
<protein>
    <submittedName>
        <fullName evidence="1">Uncharacterized protein</fullName>
    </submittedName>
</protein>